<dbReference type="GO" id="GO:0009089">
    <property type="term" value="P:lysine biosynthetic process via diaminopimelate"/>
    <property type="evidence" value="ECO:0007669"/>
    <property type="project" value="InterPro"/>
</dbReference>
<dbReference type="InterPro" id="IPR002986">
    <property type="entry name" value="DAP_deCOOHase_LysA"/>
</dbReference>
<evidence type="ECO:0000256" key="2">
    <source>
        <dbReference type="ARBA" id="ARBA00022793"/>
    </source>
</evidence>
<keyword evidence="3 5" id="KW-0663">Pyridoxal phosphate</keyword>
<dbReference type="GO" id="GO:0008836">
    <property type="term" value="F:diaminopimelate decarboxylase activity"/>
    <property type="evidence" value="ECO:0007669"/>
    <property type="project" value="InterPro"/>
</dbReference>
<protein>
    <submittedName>
        <fullName evidence="8">Protein TabA</fullName>
    </submittedName>
</protein>
<evidence type="ECO:0000259" key="6">
    <source>
        <dbReference type="Pfam" id="PF00278"/>
    </source>
</evidence>
<dbReference type="HAMAP" id="MF_02120">
    <property type="entry name" value="LysA"/>
    <property type="match status" value="1"/>
</dbReference>
<evidence type="ECO:0000256" key="4">
    <source>
        <dbReference type="ARBA" id="ARBA00023239"/>
    </source>
</evidence>
<dbReference type="SUPFAM" id="SSF50621">
    <property type="entry name" value="Alanine racemase C-terminal domain-like"/>
    <property type="match status" value="1"/>
</dbReference>
<dbReference type="FunFam" id="3.20.20.10:FF:000003">
    <property type="entry name" value="Diaminopimelate decarboxylase"/>
    <property type="match status" value="1"/>
</dbReference>
<dbReference type="Gene3D" id="3.20.20.10">
    <property type="entry name" value="Alanine racemase"/>
    <property type="match status" value="1"/>
</dbReference>
<evidence type="ECO:0000259" key="7">
    <source>
        <dbReference type="Pfam" id="PF02784"/>
    </source>
</evidence>
<sequence length="477" mass="53227">MRHTVSAEEIATSNRSHPEHWDARVCPLAASESPGAPGRWRFECISGNLSDYPTTMPLPLPTSALERLDALAETYGTPLQLYDEQLIRDNARRLFAAFRAHFPDFQQFYAVKALPNPAILKLLHQEGCGMDCSSSAELHICKELGVPGDQVIFTSNFTAQKDLAMAFDQGVIMNLDDVSLVDSLVATRGKCPELMTFRLNPGLGRTDSETKSNVLGGPDAKFGVPPFQIVEAYRKAQQAGAKRFGIHMMTGSCVMNQDYWRETVTVLFNTIVLLKKELGIEFEFMNIGGGLGIPYRKDQETVDVEAIAKMLREIFDEAMKEHGLETLPRLCMENGRFMTGPFGWLVTRCEAIKETYGRYYGVDACMAHLMRPGMYGAYHEISIPARENEEVTPSHVVGTLCENNDWFAKDRPLPKAQVGDLFVIHDTGAHSHSMGFQYNGKLRAPELLLRLNGGDSLIRERETYESLYGNCVIPADL</sequence>
<feature type="modified residue" description="N6-(pyridoxal phosphate)lysine" evidence="5">
    <location>
        <position position="112"/>
    </location>
</feature>
<reference evidence="8" key="1">
    <citation type="submission" date="2023-08" db="EMBL/GenBank/DDBJ databases">
        <title>Reference Genome Resource for the Citrus Pathogen Phytophthora citrophthora.</title>
        <authorList>
            <person name="Moller H."/>
            <person name="Coetzee B."/>
            <person name="Rose L.J."/>
            <person name="Van Niekerk J.M."/>
        </authorList>
    </citation>
    <scope>NUCLEOTIDE SEQUENCE</scope>
    <source>
        <strain evidence="8">STE-U-9442</strain>
    </source>
</reference>
<evidence type="ECO:0000256" key="3">
    <source>
        <dbReference type="ARBA" id="ARBA00022898"/>
    </source>
</evidence>
<comment type="cofactor">
    <cofactor evidence="1 5">
        <name>pyridoxal 5'-phosphate</name>
        <dbReference type="ChEBI" id="CHEBI:597326"/>
    </cofactor>
</comment>
<evidence type="ECO:0000313" key="9">
    <source>
        <dbReference type="Proteomes" id="UP001259832"/>
    </source>
</evidence>
<accession>A0AAD9FZH6</accession>
<keyword evidence="9" id="KW-1185">Reference proteome</keyword>
<name>A0AAD9FZH6_9STRA</name>
<dbReference type="Proteomes" id="UP001259832">
    <property type="component" value="Unassembled WGS sequence"/>
</dbReference>
<dbReference type="PANTHER" id="PTHR43727">
    <property type="entry name" value="DIAMINOPIMELATE DECARBOXYLASE"/>
    <property type="match status" value="1"/>
</dbReference>
<dbReference type="CDD" id="cd06828">
    <property type="entry name" value="PLPDE_III_DapDC"/>
    <property type="match status" value="1"/>
</dbReference>
<keyword evidence="4" id="KW-0456">Lyase</keyword>
<dbReference type="Gene3D" id="2.40.37.10">
    <property type="entry name" value="Lyase, Ornithine Decarboxylase, Chain A, domain 1"/>
    <property type="match status" value="1"/>
</dbReference>
<dbReference type="InterPro" id="IPR029066">
    <property type="entry name" value="PLP-binding_barrel"/>
</dbReference>
<keyword evidence="2" id="KW-0210">Decarboxylase</keyword>
<gene>
    <name evidence="8" type="ORF">P3T76_015334</name>
</gene>
<comment type="caution">
    <text evidence="8">The sequence shown here is derived from an EMBL/GenBank/DDBJ whole genome shotgun (WGS) entry which is preliminary data.</text>
</comment>
<dbReference type="InterPro" id="IPR022644">
    <property type="entry name" value="De-COase2_N"/>
</dbReference>
<evidence type="ECO:0000256" key="5">
    <source>
        <dbReference type="PIRSR" id="PIRSR600183-50"/>
    </source>
</evidence>
<dbReference type="PROSITE" id="PS00878">
    <property type="entry name" value="ODR_DC_2_1"/>
    <property type="match status" value="1"/>
</dbReference>
<proteinExistence type="inferred from homology"/>
<dbReference type="PRINTS" id="PR01179">
    <property type="entry name" value="ODADCRBXLASE"/>
</dbReference>
<feature type="domain" description="Orn/DAP/Arg decarboxylase 2 N-terminal" evidence="7">
    <location>
        <begin position="92"/>
        <end position="339"/>
    </location>
</feature>
<dbReference type="AlphaFoldDB" id="A0AAD9FZH6"/>
<dbReference type="InterPro" id="IPR000183">
    <property type="entry name" value="Orn/DAP/Arg_de-COase"/>
</dbReference>
<dbReference type="SUPFAM" id="SSF51419">
    <property type="entry name" value="PLP-binding barrel"/>
    <property type="match status" value="1"/>
</dbReference>
<dbReference type="Pfam" id="PF00278">
    <property type="entry name" value="Orn_DAP_Arg_deC"/>
    <property type="match status" value="1"/>
</dbReference>
<dbReference type="NCBIfam" id="TIGR01048">
    <property type="entry name" value="lysA"/>
    <property type="match status" value="1"/>
</dbReference>
<organism evidence="8 9">
    <name type="scientific">Phytophthora citrophthora</name>
    <dbReference type="NCBI Taxonomy" id="4793"/>
    <lineage>
        <taxon>Eukaryota</taxon>
        <taxon>Sar</taxon>
        <taxon>Stramenopiles</taxon>
        <taxon>Oomycota</taxon>
        <taxon>Peronosporomycetes</taxon>
        <taxon>Peronosporales</taxon>
        <taxon>Peronosporaceae</taxon>
        <taxon>Phytophthora</taxon>
    </lineage>
</organism>
<dbReference type="InterPro" id="IPR022643">
    <property type="entry name" value="De-COase2_C"/>
</dbReference>
<dbReference type="PRINTS" id="PR01181">
    <property type="entry name" value="DAPDCRBXLASE"/>
</dbReference>
<dbReference type="Pfam" id="PF02784">
    <property type="entry name" value="Orn_Arg_deC_N"/>
    <property type="match status" value="1"/>
</dbReference>
<feature type="domain" description="Orn/DAP/Arg decarboxylase 2 C-terminal" evidence="6">
    <location>
        <begin position="341"/>
        <end position="428"/>
    </location>
</feature>
<dbReference type="InterPro" id="IPR009006">
    <property type="entry name" value="Ala_racemase/Decarboxylase_C"/>
</dbReference>
<evidence type="ECO:0000313" key="8">
    <source>
        <dbReference type="EMBL" id="KAK1929206.1"/>
    </source>
</evidence>
<dbReference type="EMBL" id="JASMQC010000051">
    <property type="protein sequence ID" value="KAK1929206.1"/>
    <property type="molecule type" value="Genomic_DNA"/>
</dbReference>
<dbReference type="InterPro" id="IPR022653">
    <property type="entry name" value="De-COase2_pyr-phos_BS"/>
</dbReference>
<dbReference type="PANTHER" id="PTHR43727:SF2">
    <property type="entry name" value="GROUP IV DECARBOXYLASE"/>
    <property type="match status" value="1"/>
</dbReference>
<evidence type="ECO:0000256" key="1">
    <source>
        <dbReference type="ARBA" id="ARBA00001933"/>
    </source>
</evidence>
<feature type="active site" description="Proton donor" evidence="5">
    <location>
        <position position="401"/>
    </location>
</feature>